<reference evidence="1 2" key="1">
    <citation type="submission" date="2015-09" db="EMBL/GenBank/DDBJ databases">
        <authorList>
            <consortium name="Pathogen Informatics"/>
        </authorList>
    </citation>
    <scope>NUCLEOTIDE SEQUENCE [LARGE SCALE GENOMIC DNA]</scope>
    <source>
        <strain evidence="1 2">2789STDY5834960</strain>
    </source>
</reference>
<dbReference type="OrthoDB" id="9794005at2"/>
<dbReference type="PaxDb" id="166486-ERS852572_02582"/>
<dbReference type="InterPro" id="IPR046143">
    <property type="entry name" value="DUF6145"/>
</dbReference>
<organism evidence="1 2">
    <name type="scientific">Roseburia intestinalis</name>
    <dbReference type="NCBI Taxonomy" id="166486"/>
    <lineage>
        <taxon>Bacteria</taxon>
        <taxon>Bacillati</taxon>
        <taxon>Bacillota</taxon>
        <taxon>Clostridia</taxon>
        <taxon>Lachnospirales</taxon>
        <taxon>Lachnospiraceae</taxon>
        <taxon>Roseburia</taxon>
    </lineage>
</organism>
<accession>A0A173V5S3</accession>
<protein>
    <submittedName>
        <fullName evidence="1">Uncharacterized protein</fullName>
    </submittedName>
</protein>
<gene>
    <name evidence="1" type="ORF">ERS852572_02582</name>
</gene>
<sequence length="113" mass="13140">MSEREEVVLCGASAYNKKFYLNQDFRGLPDSIKDELKIMCVLFTEDIGGIFQVVFDEDGNLEFRTSSDENDLLYDEIGCGLKIRELQRTKEELLRALEMYYKVLYIGVDESEM</sequence>
<dbReference type="RefSeq" id="WP_055194982.1">
    <property type="nucleotide sequence ID" value="NZ_CABIYH010000019.1"/>
</dbReference>
<name>A0A173V5S3_9FIRM</name>
<dbReference type="Proteomes" id="UP000095350">
    <property type="component" value="Unassembled WGS sequence"/>
</dbReference>
<proteinExistence type="predicted"/>
<dbReference type="STRING" id="166486.ERS852572_02582"/>
<dbReference type="Pfam" id="PF19642">
    <property type="entry name" value="DUF6145"/>
    <property type="match status" value="1"/>
</dbReference>
<dbReference type="AlphaFoldDB" id="A0A173V5S3"/>
<dbReference type="EMBL" id="CYXZ01000019">
    <property type="protein sequence ID" value="CUN21996.1"/>
    <property type="molecule type" value="Genomic_DNA"/>
</dbReference>
<evidence type="ECO:0000313" key="1">
    <source>
        <dbReference type="EMBL" id="CUN21996.1"/>
    </source>
</evidence>
<evidence type="ECO:0000313" key="2">
    <source>
        <dbReference type="Proteomes" id="UP000095350"/>
    </source>
</evidence>